<keyword evidence="3" id="KW-0012">Acyltransferase</keyword>
<dbReference type="Pfam" id="PF01757">
    <property type="entry name" value="Acyl_transf_3"/>
    <property type="match status" value="1"/>
</dbReference>
<evidence type="ECO:0000256" key="1">
    <source>
        <dbReference type="SAM" id="Phobius"/>
    </source>
</evidence>
<dbReference type="InterPro" id="IPR002656">
    <property type="entry name" value="Acyl_transf_3_dom"/>
</dbReference>
<feature type="transmembrane region" description="Helical" evidence="1">
    <location>
        <begin position="329"/>
        <end position="349"/>
    </location>
</feature>
<keyword evidence="3" id="KW-0808">Transferase</keyword>
<keyword evidence="1" id="KW-1133">Transmembrane helix</keyword>
<feature type="transmembrane region" description="Helical" evidence="1">
    <location>
        <begin position="91"/>
        <end position="111"/>
    </location>
</feature>
<gene>
    <name evidence="3" type="ordered locus">Caul_4121</name>
</gene>
<name>B0SXN3_CAUSK</name>
<dbReference type="PANTHER" id="PTHR23028">
    <property type="entry name" value="ACETYLTRANSFERASE"/>
    <property type="match status" value="1"/>
</dbReference>
<evidence type="ECO:0000313" key="3">
    <source>
        <dbReference type="EMBL" id="ABZ73245.1"/>
    </source>
</evidence>
<feature type="transmembrane region" description="Helical" evidence="1">
    <location>
        <begin position="265"/>
        <end position="285"/>
    </location>
</feature>
<feature type="domain" description="Acyltransferase 3" evidence="2">
    <location>
        <begin position="20"/>
        <end position="347"/>
    </location>
</feature>
<dbReference type="InterPro" id="IPR050879">
    <property type="entry name" value="Acyltransferase_3"/>
</dbReference>
<dbReference type="HOGENOM" id="CLU_005679_2_0_5"/>
<dbReference type="GO" id="GO:0016020">
    <property type="term" value="C:membrane"/>
    <property type="evidence" value="ECO:0007669"/>
    <property type="project" value="TreeGrafter"/>
</dbReference>
<evidence type="ECO:0000259" key="2">
    <source>
        <dbReference type="Pfam" id="PF01757"/>
    </source>
</evidence>
<dbReference type="KEGG" id="cak:Caul_4121"/>
<dbReference type="STRING" id="366602.Caul_4121"/>
<dbReference type="PANTHER" id="PTHR23028:SF53">
    <property type="entry name" value="ACYL_TRANSF_3 DOMAIN-CONTAINING PROTEIN"/>
    <property type="match status" value="1"/>
</dbReference>
<dbReference type="eggNOG" id="COG1835">
    <property type="taxonomic scope" value="Bacteria"/>
</dbReference>
<feature type="transmembrane region" description="Helical" evidence="1">
    <location>
        <begin position="241"/>
        <end position="259"/>
    </location>
</feature>
<dbReference type="AlphaFoldDB" id="B0SXN3"/>
<organism evidence="3">
    <name type="scientific">Caulobacter sp. (strain K31)</name>
    <dbReference type="NCBI Taxonomy" id="366602"/>
    <lineage>
        <taxon>Bacteria</taxon>
        <taxon>Pseudomonadati</taxon>
        <taxon>Pseudomonadota</taxon>
        <taxon>Alphaproteobacteria</taxon>
        <taxon>Caulobacterales</taxon>
        <taxon>Caulobacteraceae</taxon>
        <taxon>Caulobacter</taxon>
    </lineage>
</organism>
<proteinExistence type="predicted"/>
<dbReference type="GO" id="GO:0016747">
    <property type="term" value="F:acyltransferase activity, transferring groups other than amino-acyl groups"/>
    <property type="evidence" value="ECO:0007669"/>
    <property type="project" value="InterPro"/>
</dbReference>
<keyword evidence="1" id="KW-0812">Transmembrane</keyword>
<reference evidence="3" key="1">
    <citation type="submission" date="2008-01" db="EMBL/GenBank/DDBJ databases">
        <title>Complete sequence of chromosome of Caulobacter sp. K31.</title>
        <authorList>
            <consortium name="US DOE Joint Genome Institute"/>
            <person name="Copeland A."/>
            <person name="Lucas S."/>
            <person name="Lapidus A."/>
            <person name="Barry K."/>
            <person name="Glavina del Rio T."/>
            <person name="Dalin E."/>
            <person name="Tice H."/>
            <person name="Pitluck S."/>
            <person name="Bruce D."/>
            <person name="Goodwin L."/>
            <person name="Thompson L.S."/>
            <person name="Brettin T."/>
            <person name="Detter J.C."/>
            <person name="Han C."/>
            <person name="Schmutz J."/>
            <person name="Larimer F."/>
            <person name="Land M."/>
            <person name="Hauser L."/>
            <person name="Kyrpides N."/>
            <person name="Kim E."/>
            <person name="Stephens C."/>
            <person name="Richardson P."/>
        </authorList>
    </citation>
    <scope>NUCLEOTIDE SEQUENCE [LARGE SCALE GENOMIC DNA]</scope>
    <source>
        <strain evidence="3">K31</strain>
    </source>
</reference>
<sequence length="376" mass="41042">MLPRAASMNQTNSPNGRLPELESLRGLASWWVVVGHVAYTFSDRLGHIINNRSAVDLFFILSGFVIFALMDRKPEPYGVFITRRFFRIFPAFIFVVVLSALLLPMQISALADSPHVTARAISRIASLQAIGEHLPAHLALHTLMLHGLAPTNLLPFSDIAIVGQGWSIGVEWVFYLLAPFFLRVGRGGPPGWIAALAMVAGLWLLGRTPGLRENSAFVGTAAPWLALGAVSYFWRKVMVAGAMQWLWPTVGLGVIAAVLLKSPGLLIWVAVWPIIVGHQGLVANLPRRILNSRLLIWLGKTSYSTYLIHMLAMYASMIVATKLHLNFTGYAAVVSVGTVAVTALACAVMHDRIELPLMEQGARLAARMRRSAPASV</sequence>
<keyword evidence="1" id="KW-0472">Membrane</keyword>
<dbReference type="GO" id="GO:0000271">
    <property type="term" value="P:polysaccharide biosynthetic process"/>
    <property type="evidence" value="ECO:0007669"/>
    <property type="project" value="TreeGrafter"/>
</dbReference>
<accession>B0SXN3</accession>
<feature type="transmembrane region" description="Helical" evidence="1">
    <location>
        <begin position="189"/>
        <end position="205"/>
    </location>
</feature>
<dbReference type="EMBL" id="CP000927">
    <property type="protein sequence ID" value="ABZ73245.1"/>
    <property type="molecule type" value="Genomic_DNA"/>
</dbReference>
<feature type="transmembrane region" description="Helical" evidence="1">
    <location>
        <begin position="217"/>
        <end position="234"/>
    </location>
</feature>
<protein>
    <submittedName>
        <fullName evidence="3">Acyltransferase 3</fullName>
    </submittedName>
</protein>
<feature type="transmembrane region" description="Helical" evidence="1">
    <location>
        <begin position="159"/>
        <end position="182"/>
    </location>
</feature>